<dbReference type="EMBL" id="LR797270">
    <property type="protein sequence ID" value="CAB4198680.1"/>
    <property type="molecule type" value="Genomic_DNA"/>
</dbReference>
<proteinExistence type="predicted"/>
<reference evidence="2" key="1">
    <citation type="submission" date="2020-05" db="EMBL/GenBank/DDBJ databases">
        <authorList>
            <person name="Chiriac C."/>
            <person name="Salcher M."/>
            <person name="Ghai R."/>
            <person name="Kavagutti S V."/>
        </authorList>
    </citation>
    <scope>NUCLEOTIDE SEQUENCE</scope>
</reference>
<dbReference type="Pfam" id="PF12322">
    <property type="entry name" value="T4_baseplate"/>
    <property type="match status" value="1"/>
</dbReference>
<dbReference type="EMBL" id="LR796625">
    <property type="protein sequence ID" value="CAB4155241.1"/>
    <property type="molecule type" value="Genomic_DNA"/>
</dbReference>
<sequence>MTKVTDRIGNQDIINLARQQYDNKQKSKLPSVVVQLASKGRVYPTTHPLSDGTIEMRHMTAYDEDILTNASYIREQILFDKLLEALIVTPVAVSDIAPCDKDALIIQARILAYGPDYPVLIQSPKTGKQLERVVKLDQLKYKDIDWQSDTEGEIIYQVSDQTTIKYSYLAYNISTNSTVSELLGCIITQVNDTRSVTEIEDFIRYDFLSRDAKPFRTHVINNVPGLITSYDFEDENGDVFQSTFPIGTDLFWF</sequence>
<name>A0A6J5PUR2_9CAUD</name>
<evidence type="ECO:0000313" key="2">
    <source>
        <dbReference type="EMBL" id="CAB4171154.1"/>
    </source>
</evidence>
<accession>A0A6J5PUR2</accession>
<dbReference type="InterPro" id="IPR024364">
    <property type="entry name" value="Baseplate_phage_T4-like"/>
</dbReference>
<organism evidence="2">
    <name type="scientific">uncultured Caudovirales phage</name>
    <dbReference type="NCBI Taxonomy" id="2100421"/>
    <lineage>
        <taxon>Viruses</taxon>
        <taxon>Duplodnaviria</taxon>
        <taxon>Heunggongvirae</taxon>
        <taxon>Uroviricota</taxon>
        <taxon>Caudoviricetes</taxon>
        <taxon>Peduoviridae</taxon>
        <taxon>Maltschvirus</taxon>
        <taxon>Maltschvirus maltsch</taxon>
    </lineage>
</organism>
<evidence type="ECO:0000313" key="3">
    <source>
        <dbReference type="EMBL" id="CAB4198680.1"/>
    </source>
</evidence>
<dbReference type="EMBL" id="LR796859">
    <property type="protein sequence ID" value="CAB4171154.1"/>
    <property type="molecule type" value="Genomic_DNA"/>
</dbReference>
<protein>
    <submittedName>
        <fullName evidence="2">Uncharacterized protein</fullName>
    </submittedName>
</protein>
<evidence type="ECO:0000313" key="1">
    <source>
        <dbReference type="EMBL" id="CAB4155241.1"/>
    </source>
</evidence>
<gene>
    <name evidence="3" type="ORF">UFOVP1307_210</name>
    <name evidence="1" type="ORF">UFOVP651_136</name>
    <name evidence="2" type="ORF">UFOVP902_215</name>
</gene>